<protein>
    <submittedName>
        <fullName evidence="2">Uncharacterized protein</fullName>
    </submittedName>
</protein>
<name>A0A8X6MH11_NEPPI</name>
<evidence type="ECO:0000313" key="2">
    <source>
        <dbReference type="EMBL" id="GFS52533.1"/>
    </source>
</evidence>
<keyword evidence="1" id="KW-0472">Membrane</keyword>
<organism evidence="2 3">
    <name type="scientific">Nephila pilipes</name>
    <name type="common">Giant wood spider</name>
    <name type="synonym">Nephila maculata</name>
    <dbReference type="NCBI Taxonomy" id="299642"/>
    <lineage>
        <taxon>Eukaryota</taxon>
        <taxon>Metazoa</taxon>
        <taxon>Ecdysozoa</taxon>
        <taxon>Arthropoda</taxon>
        <taxon>Chelicerata</taxon>
        <taxon>Arachnida</taxon>
        <taxon>Araneae</taxon>
        <taxon>Araneomorphae</taxon>
        <taxon>Entelegynae</taxon>
        <taxon>Araneoidea</taxon>
        <taxon>Nephilidae</taxon>
        <taxon>Nephila</taxon>
    </lineage>
</organism>
<keyword evidence="1" id="KW-1133">Transmembrane helix</keyword>
<evidence type="ECO:0000256" key="1">
    <source>
        <dbReference type="SAM" id="Phobius"/>
    </source>
</evidence>
<accession>A0A8X6MH11</accession>
<feature type="transmembrane region" description="Helical" evidence="1">
    <location>
        <begin position="50"/>
        <end position="67"/>
    </location>
</feature>
<evidence type="ECO:0000313" key="3">
    <source>
        <dbReference type="Proteomes" id="UP000887013"/>
    </source>
</evidence>
<keyword evidence="3" id="KW-1185">Reference proteome</keyword>
<feature type="non-terminal residue" evidence="2">
    <location>
        <position position="1"/>
    </location>
</feature>
<feature type="transmembrane region" description="Helical" evidence="1">
    <location>
        <begin position="17"/>
        <end position="38"/>
    </location>
</feature>
<sequence>MGAANVHQCPASAETPILVLILGLLGCFVCLLRIVNLILRAKGNVASEPFLMVITFLSAIVTLSFLMA</sequence>
<keyword evidence="1" id="KW-0812">Transmembrane</keyword>
<dbReference type="AlphaFoldDB" id="A0A8X6MH11"/>
<dbReference type="Proteomes" id="UP000887013">
    <property type="component" value="Unassembled WGS sequence"/>
</dbReference>
<dbReference type="EMBL" id="BMAW01045927">
    <property type="protein sequence ID" value="GFS52533.1"/>
    <property type="molecule type" value="Genomic_DNA"/>
</dbReference>
<gene>
    <name evidence="2" type="ORF">NPIL_415021</name>
</gene>
<comment type="caution">
    <text evidence="2">The sequence shown here is derived from an EMBL/GenBank/DDBJ whole genome shotgun (WGS) entry which is preliminary data.</text>
</comment>
<reference evidence="2" key="1">
    <citation type="submission" date="2020-08" db="EMBL/GenBank/DDBJ databases">
        <title>Multicomponent nature underlies the extraordinary mechanical properties of spider dragline silk.</title>
        <authorList>
            <person name="Kono N."/>
            <person name="Nakamura H."/>
            <person name="Mori M."/>
            <person name="Yoshida Y."/>
            <person name="Ohtoshi R."/>
            <person name="Malay A.D."/>
            <person name="Moran D.A.P."/>
            <person name="Tomita M."/>
            <person name="Numata K."/>
            <person name="Arakawa K."/>
        </authorList>
    </citation>
    <scope>NUCLEOTIDE SEQUENCE</scope>
</reference>
<dbReference type="OrthoDB" id="10402357at2759"/>
<proteinExistence type="predicted"/>